<proteinExistence type="predicted"/>
<keyword evidence="1" id="KW-0812">Transmembrane</keyword>
<name>A0A914YPW5_9BILA</name>
<keyword evidence="1" id="KW-0472">Membrane</keyword>
<organism evidence="2 3">
    <name type="scientific">Panagrolaimus superbus</name>
    <dbReference type="NCBI Taxonomy" id="310955"/>
    <lineage>
        <taxon>Eukaryota</taxon>
        <taxon>Metazoa</taxon>
        <taxon>Ecdysozoa</taxon>
        <taxon>Nematoda</taxon>
        <taxon>Chromadorea</taxon>
        <taxon>Rhabditida</taxon>
        <taxon>Tylenchina</taxon>
        <taxon>Panagrolaimomorpha</taxon>
        <taxon>Panagrolaimoidea</taxon>
        <taxon>Panagrolaimidae</taxon>
        <taxon>Panagrolaimus</taxon>
    </lineage>
</organism>
<sequence>MNFSSQICDPDTVFTMDDRNKINTKLKWLESSTSKNNSNSNDCSEKGLFGLTIVGKTFQGGTSDSLKEITNDLISKWNSESICKKLIIIAFASEDRKVWISGDSGVSIKCEKYSKIFQAQKSLFQSGNFSQAILNIIDSLRSTKDDNSGINLYNIITIAVIVLGCGLCAFCCHYCCRNTGSWSSGGEHYGGGSSGGGGGGGGGGCGGGGGGF</sequence>
<dbReference type="Gene3D" id="3.10.310.50">
    <property type="match status" value="1"/>
</dbReference>
<dbReference type="InterPro" id="IPR033438">
    <property type="entry name" value="MOLO1"/>
</dbReference>
<protein>
    <submittedName>
        <fullName evidence="3">TPM domain-containing protein</fullName>
    </submittedName>
</protein>
<keyword evidence="2" id="KW-1185">Reference proteome</keyword>
<dbReference type="AlphaFoldDB" id="A0A914YPW5"/>
<dbReference type="Pfam" id="PF17175">
    <property type="entry name" value="MOLO1"/>
    <property type="match status" value="1"/>
</dbReference>
<dbReference type="Proteomes" id="UP000887577">
    <property type="component" value="Unplaced"/>
</dbReference>
<accession>A0A914YPW5</accession>
<dbReference type="WBParaSite" id="PSU_v2.g21062.t1">
    <property type="protein sequence ID" value="PSU_v2.g21062.t1"/>
    <property type="gene ID" value="PSU_v2.g21062"/>
</dbReference>
<evidence type="ECO:0000313" key="3">
    <source>
        <dbReference type="WBParaSite" id="PSU_v2.g21062.t1"/>
    </source>
</evidence>
<feature type="transmembrane region" description="Helical" evidence="1">
    <location>
        <begin position="152"/>
        <end position="176"/>
    </location>
</feature>
<evidence type="ECO:0000256" key="1">
    <source>
        <dbReference type="SAM" id="Phobius"/>
    </source>
</evidence>
<reference evidence="3" key="1">
    <citation type="submission" date="2022-11" db="UniProtKB">
        <authorList>
            <consortium name="WormBaseParasite"/>
        </authorList>
    </citation>
    <scope>IDENTIFICATION</scope>
</reference>
<keyword evidence="1" id="KW-1133">Transmembrane helix</keyword>
<dbReference type="PANTHER" id="PTHR33748">
    <property type="entry name" value="PROTEIN CBG04600"/>
    <property type="match status" value="1"/>
</dbReference>
<dbReference type="PANTHER" id="PTHR33748:SF5">
    <property type="entry name" value="GROUND-LIKE DOMAIN-CONTAINING PROTEIN"/>
    <property type="match status" value="1"/>
</dbReference>
<evidence type="ECO:0000313" key="2">
    <source>
        <dbReference type="Proteomes" id="UP000887577"/>
    </source>
</evidence>
<dbReference type="GO" id="GO:0005892">
    <property type="term" value="C:acetylcholine-gated channel complex"/>
    <property type="evidence" value="ECO:0007669"/>
    <property type="project" value="InterPro"/>
</dbReference>